<dbReference type="Gene3D" id="3.40.50.300">
    <property type="entry name" value="P-loop containing nucleotide triphosphate hydrolases"/>
    <property type="match status" value="2"/>
</dbReference>
<evidence type="ECO:0000256" key="11">
    <source>
        <dbReference type="RuleBase" id="RU364115"/>
    </source>
</evidence>
<dbReference type="Proteomes" id="UP000070659">
    <property type="component" value="Unassembled WGS sequence"/>
</dbReference>
<evidence type="ECO:0000313" key="13">
    <source>
        <dbReference type="EMBL" id="KWW97703.1"/>
    </source>
</evidence>
<dbReference type="EMBL" id="JYIK01000994">
    <property type="protein sequence ID" value="KWX08293.1"/>
    <property type="molecule type" value="Genomic_DNA"/>
</dbReference>
<comment type="similarity">
    <text evidence="2 11">Belongs to the HsdR family.</text>
</comment>
<dbReference type="PROSITE" id="PS51192">
    <property type="entry name" value="HELICASE_ATP_BIND_1"/>
    <property type="match status" value="1"/>
</dbReference>
<dbReference type="EMBL" id="JYIJ01000019">
    <property type="protein sequence ID" value="KWW97703.1"/>
    <property type="molecule type" value="Genomic_DNA"/>
</dbReference>
<evidence type="ECO:0000256" key="9">
    <source>
        <dbReference type="ARBA" id="ARBA00022840"/>
    </source>
</evidence>
<evidence type="ECO:0000256" key="5">
    <source>
        <dbReference type="ARBA" id="ARBA00022741"/>
    </source>
</evidence>
<dbReference type="GO" id="GO:0004386">
    <property type="term" value="F:helicase activity"/>
    <property type="evidence" value="ECO:0007669"/>
    <property type="project" value="UniProtKB-KW"/>
</dbReference>
<dbReference type="Pfam" id="PF18766">
    <property type="entry name" value="SWI2_SNF2"/>
    <property type="match status" value="1"/>
</dbReference>
<dbReference type="InterPro" id="IPR004473">
    <property type="entry name" value="Restrct_endonuc_typeI_HsdR"/>
</dbReference>
<dbReference type="CDD" id="cd18030">
    <property type="entry name" value="DEXHc_RE_I_HsdR"/>
    <property type="match status" value="1"/>
</dbReference>
<evidence type="ECO:0000256" key="6">
    <source>
        <dbReference type="ARBA" id="ARBA00022747"/>
    </source>
</evidence>
<dbReference type="GO" id="GO:0003677">
    <property type="term" value="F:DNA binding"/>
    <property type="evidence" value="ECO:0007669"/>
    <property type="project" value="UniProtKB-KW"/>
</dbReference>
<dbReference type="PATRIC" id="fig|1469144.8.peg.496"/>
<comment type="function">
    <text evidence="11">Subunit R is required for both nuclease and ATPase activities, but not for modification.</text>
</comment>
<dbReference type="GO" id="GO:0009035">
    <property type="term" value="F:type I site-specific deoxyribonuclease activity"/>
    <property type="evidence" value="ECO:0007669"/>
    <property type="project" value="UniProtKB-EC"/>
</dbReference>
<dbReference type="InterPro" id="IPR021810">
    <property type="entry name" value="T1RH-like_C"/>
</dbReference>
<sequence length="1068" mass="119616">MTTDFASPLRDLSEAEWEALAMDTLGELGWEPRKGAEIAPGSGERESWSELILPGRLREAIARINPQLPPSAVEDALMEVTSARSRDALAENRRVHDFLTKGIRSVVYTDEHGAEHNPTIWLVDFRDPEANDFLAVNQVTVIEGEHRRRFDVVLYLNGLPVGVVELKKAGDAHADLQGAYAQLRTYVEELPLAFRANVVCVVSDGITARYGTAFTPFEHFAPWNVDDEGRPVPQPPASDEDLALNLVLHGLFQQRRFLEILRGYVAFAETPGGTTKRIAKPHQYFAVSKAVGKTIEATRRDGRAGVVWHTQGSGKSLEMELYAHQVMTHPSLGNPTIVVITDRTDLDDQLYSAFLASELLPEKPVQAATRDDLRTQLLNRRTGGIIFTTLQKFGRTKEERDAGQAHPLLSDRRNVIVIVDEAHRSHYDSLDGYARHLRDALPNATFVAFTGTPISEADRDTRDVFGDYIDIYDLTRAVDDGATVRVYHESRLIPVSLPKDVDPEVIDDRADQITAGLDDAERQRIQRSVAVMNAVYGAPDRLKKLAADLVSHWEARSAQMRKFIDGPGKGLIVCATRDICARLYEEIIALRPEWHADADDKGRIKVVYTGDPKDEPHIRKHVRRPSQLKVIQRRAKDPDDELELVIVQSMWLTGFDSPPLHTLYLDKPMRGAALMQALARVNRTFRAKQDGLLVGYAPVTQSLHEALAEYTQDDQDTRPVGRDIDEVVAQVRDLHDVICNVILRGYDWRGKLAAKSDKAFREAVLGTVNYLRDPALPENQVEPGEDKLTERFRKVAAKLDRLYALCASSGQLNPYRDDIAFFQAVRVWMAKFDVEDRRARGLPIPAEIALYLKQLTAGVIEAGGVTDIYEAAGIDRPDLSHLDEAYLERLRASKTPHLAIEALRRTIEQTMRRVTRHNVVRQKAFSDRLIELMNRYTNQHLTSAEIIAELVAMAKEVAADADRGKAFDPPLSEDELAFYDAVAQNEAAVTEMGPGVLADIARDLVKTVRNSVTVDWVSRDDVRAKLRTMIKRLLAKHGYPPDAAPAAIDLVIRQMETFAEDWSPEAGR</sequence>
<protein>
    <recommendedName>
        <fullName evidence="11">Type I restriction enzyme endonuclease subunit</fullName>
        <shortName evidence="11">R protein</shortName>
        <ecNumber evidence="11">3.1.21.3</ecNumber>
    </recommendedName>
</protein>
<evidence type="ECO:0000256" key="8">
    <source>
        <dbReference type="ARBA" id="ARBA00022801"/>
    </source>
</evidence>
<gene>
    <name evidence="13" type="ORF">TH66_19520</name>
    <name evidence="14" type="ORF">TR74_15640</name>
</gene>
<keyword evidence="4" id="KW-0540">Nuclease</keyword>
<dbReference type="Proteomes" id="UP000070598">
    <property type="component" value="Unassembled WGS sequence"/>
</dbReference>
<dbReference type="CDD" id="cd18800">
    <property type="entry name" value="SF2_C_EcoR124I-like"/>
    <property type="match status" value="1"/>
</dbReference>
<dbReference type="GO" id="GO:0005524">
    <property type="term" value="F:ATP binding"/>
    <property type="evidence" value="ECO:0007669"/>
    <property type="project" value="UniProtKB-KW"/>
</dbReference>
<keyword evidence="13" id="KW-0347">Helicase</keyword>
<dbReference type="Pfam" id="PF22679">
    <property type="entry name" value="T1R_D3-like"/>
    <property type="match status" value="1"/>
</dbReference>
<reference evidence="15" key="2">
    <citation type="submission" date="2015-02" db="EMBL/GenBank/DDBJ databases">
        <title>Physiological reanalysis, assessment of diazotrophy, and genome sequences of multiple isolates of Streptomyces thermoautotrophicus.</title>
        <authorList>
            <person name="MacKellar D.C."/>
            <person name="Lieber L."/>
            <person name="Norman J."/>
            <person name="Bolger A."/>
            <person name="Tobin C."/>
            <person name="Murray J.W."/>
            <person name="Friesen M."/>
            <person name="Prell J."/>
        </authorList>
    </citation>
    <scope>NUCLEOTIDE SEQUENCE [LARGE SCALE GENOMIC DNA]</scope>
    <source>
        <strain evidence="15">UBT1</strain>
    </source>
</reference>
<dbReference type="InterPro" id="IPR014001">
    <property type="entry name" value="Helicase_ATP-bd"/>
</dbReference>
<dbReference type="SMART" id="SM00487">
    <property type="entry name" value="DEXDc"/>
    <property type="match status" value="1"/>
</dbReference>
<comment type="caution">
    <text evidence="13">The sequence shown here is derived from an EMBL/GenBank/DDBJ whole genome shotgun (WGS) entry which is preliminary data.</text>
</comment>
<keyword evidence="8 11" id="KW-0378">Hydrolase</keyword>
<comment type="catalytic activity">
    <reaction evidence="1 11">
        <text>Endonucleolytic cleavage of DNA to give random double-stranded fragments with terminal 5'-phosphates, ATP is simultaneously hydrolyzed.</text>
        <dbReference type="EC" id="3.1.21.3"/>
    </reaction>
</comment>
<keyword evidence="7" id="KW-0255">Endonuclease</keyword>
<dbReference type="InterPro" id="IPR040980">
    <property type="entry name" value="SWI2_SNF2"/>
</dbReference>
<name>A0A132MIT5_9ACTN</name>
<reference evidence="13 16" key="1">
    <citation type="submission" date="2015-02" db="EMBL/GenBank/DDBJ databases">
        <title>Physiological reanalysis, assessment of diazotrophy, and genome sequences of multiple isolates of Streptomyces thermoautotrophicus.</title>
        <authorList>
            <person name="MacKellar D.C."/>
            <person name="Lieber L."/>
            <person name="Norman J."/>
            <person name="Bolger A."/>
            <person name="Tobin C."/>
            <person name="Murray J.W."/>
            <person name="Prell J."/>
        </authorList>
    </citation>
    <scope>NUCLEOTIDE SEQUENCE [LARGE SCALE GENOMIC DNA]</scope>
    <source>
        <strain evidence="13 16">UBT1</strain>
    </source>
</reference>
<evidence type="ECO:0000259" key="12">
    <source>
        <dbReference type="PROSITE" id="PS51192"/>
    </source>
</evidence>
<keyword evidence="10 11" id="KW-0238">DNA-binding</keyword>
<dbReference type="PANTHER" id="PTHR30195">
    <property type="entry name" value="TYPE I SITE-SPECIFIC DEOXYRIBONUCLEASE PROTEIN SUBUNIT M AND R"/>
    <property type="match status" value="1"/>
</dbReference>
<dbReference type="GO" id="GO:0009307">
    <property type="term" value="P:DNA restriction-modification system"/>
    <property type="evidence" value="ECO:0007669"/>
    <property type="project" value="UniProtKB-KW"/>
</dbReference>
<keyword evidence="5 11" id="KW-0547">Nucleotide-binding</keyword>
<dbReference type="SUPFAM" id="SSF52540">
    <property type="entry name" value="P-loop containing nucleoside triphosphate hydrolases"/>
    <property type="match status" value="2"/>
</dbReference>
<comment type="subunit">
    <text evidence="3 11">The type I restriction/modification system is composed of three polypeptides R, M and S.</text>
</comment>
<dbReference type="Pfam" id="PF04313">
    <property type="entry name" value="HSDR_N"/>
    <property type="match status" value="1"/>
</dbReference>
<dbReference type="PANTHER" id="PTHR30195:SF15">
    <property type="entry name" value="TYPE I RESTRICTION ENZYME HINDI ENDONUCLEASE SUBUNIT"/>
    <property type="match status" value="1"/>
</dbReference>
<evidence type="ECO:0000256" key="3">
    <source>
        <dbReference type="ARBA" id="ARBA00011296"/>
    </source>
</evidence>
<dbReference type="CDD" id="cd22332">
    <property type="entry name" value="HsdR_N"/>
    <property type="match status" value="1"/>
</dbReference>
<dbReference type="InterPro" id="IPR027417">
    <property type="entry name" value="P-loop_NTPase"/>
</dbReference>
<evidence type="ECO:0000256" key="10">
    <source>
        <dbReference type="ARBA" id="ARBA00023125"/>
    </source>
</evidence>
<dbReference type="InterPro" id="IPR051268">
    <property type="entry name" value="Type-I_R_enzyme_R_subunit"/>
</dbReference>
<dbReference type="NCBIfam" id="TIGR00348">
    <property type="entry name" value="hsdR"/>
    <property type="match status" value="1"/>
</dbReference>
<organism evidence="13 16">
    <name type="scientific">Carbonactinospora thermoautotrophica</name>
    <dbReference type="NCBI Taxonomy" id="1469144"/>
    <lineage>
        <taxon>Bacteria</taxon>
        <taxon>Bacillati</taxon>
        <taxon>Actinomycetota</taxon>
        <taxon>Actinomycetes</taxon>
        <taxon>Kitasatosporales</taxon>
        <taxon>Carbonactinosporaceae</taxon>
        <taxon>Carbonactinospora</taxon>
    </lineage>
</organism>
<accession>A0A132MIT5</accession>
<evidence type="ECO:0000256" key="2">
    <source>
        <dbReference type="ARBA" id="ARBA00008598"/>
    </source>
</evidence>
<dbReference type="RefSeq" id="WP_067071375.1">
    <property type="nucleotide sequence ID" value="NZ_JYIJ01000019.1"/>
</dbReference>
<keyword evidence="6 11" id="KW-0680">Restriction system</keyword>
<evidence type="ECO:0000256" key="1">
    <source>
        <dbReference type="ARBA" id="ARBA00000851"/>
    </source>
</evidence>
<dbReference type="Pfam" id="PF11867">
    <property type="entry name" value="T1RH-like_C"/>
    <property type="match status" value="1"/>
</dbReference>
<dbReference type="EC" id="3.1.21.3" evidence="11"/>
<dbReference type="InterPro" id="IPR055180">
    <property type="entry name" value="HsdR_RecA-like_helicase_dom_2"/>
</dbReference>
<evidence type="ECO:0000313" key="14">
    <source>
        <dbReference type="EMBL" id="KWX08293.1"/>
    </source>
</evidence>
<feature type="domain" description="Helicase ATP-binding" evidence="12">
    <location>
        <begin position="296"/>
        <end position="471"/>
    </location>
</feature>
<dbReference type="Gene3D" id="3.90.1570.50">
    <property type="match status" value="1"/>
</dbReference>
<evidence type="ECO:0000313" key="15">
    <source>
        <dbReference type="Proteomes" id="UP000070598"/>
    </source>
</evidence>
<evidence type="ECO:0000256" key="4">
    <source>
        <dbReference type="ARBA" id="ARBA00022722"/>
    </source>
</evidence>
<proteinExistence type="inferred from homology"/>
<evidence type="ECO:0000313" key="16">
    <source>
        <dbReference type="Proteomes" id="UP000070659"/>
    </source>
</evidence>
<dbReference type="InterPro" id="IPR007409">
    <property type="entry name" value="Restrct_endonuc_type1_HsdR_N"/>
</dbReference>
<evidence type="ECO:0000256" key="7">
    <source>
        <dbReference type="ARBA" id="ARBA00022759"/>
    </source>
</evidence>
<dbReference type="AlphaFoldDB" id="A0A132MIT5"/>
<keyword evidence="9 11" id="KW-0067">ATP-binding</keyword>